<organism evidence="8 11">
    <name type="scientific">Phascolarctobacterium faecium</name>
    <dbReference type="NCBI Taxonomy" id="33025"/>
    <lineage>
        <taxon>Bacteria</taxon>
        <taxon>Bacillati</taxon>
        <taxon>Bacillota</taxon>
        <taxon>Negativicutes</taxon>
        <taxon>Acidaminococcales</taxon>
        <taxon>Acidaminococcaceae</taxon>
        <taxon>Phascolarctobacterium</taxon>
    </lineage>
</organism>
<dbReference type="PANTHER" id="PTHR30349">
    <property type="entry name" value="PHAGE INTEGRASE-RELATED"/>
    <property type="match status" value="1"/>
</dbReference>
<dbReference type="PROSITE" id="PS51898">
    <property type="entry name" value="TYR_RECOMBINASE"/>
    <property type="match status" value="1"/>
</dbReference>
<dbReference type="Gene3D" id="1.10.443.10">
    <property type="entry name" value="Intergrase catalytic core"/>
    <property type="match status" value="1"/>
</dbReference>
<evidence type="ECO:0000259" key="7">
    <source>
        <dbReference type="PROSITE" id="PS51900"/>
    </source>
</evidence>
<dbReference type="AlphaFoldDB" id="A0A7X2XH77"/>
<evidence type="ECO:0000313" key="11">
    <source>
        <dbReference type="Proteomes" id="UP000484547"/>
    </source>
</evidence>
<dbReference type="GO" id="GO:0015074">
    <property type="term" value="P:DNA integration"/>
    <property type="evidence" value="ECO:0007669"/>
    <property type="project" value="UniProtKB-KW"/>
</dbReference>
<keyword evidence="3 5" id="KW-0238">DNA-binding</keyword>
<keyword evidence="2" id="KW-0229">DNA integration</keyword>
<dbReference type="Pfam" id="PF14659">
    <property type="entry name" value="Phage_int_SAM_3"/>
    <property type="match status" value="1"/>
</dbReference>
<dbReference type="RefSeq" id="WP_149877543.1">
    <property type="nucleotide sequence ID" value="NZ_WNBG01000011.1"/>
</dbReference>
<dbReference type="InterPro" id="IPR011010">
    <property type="entry name" value="DNA_brk_join_enz"/>
</dbReference>
<dbReference type="InterPro" id="IPR013762">
    <property type="entry name" value="Integrase-like_cat_sf"/>
</dbReference>
<dbReference type="InterPro" id="IPR010998">
    <property type="entry name" value="Integrase_recombinase_N"/>
</dbReference>
<dbReference type="Proteomes" id="UP000484547">
    <property type="component" value="Unassembled WGS sequence"/>
</dbReference>
<name>A0A7X2XH77_9FIRM</name>
<evidence type="ECO:0000313" key="10">
    <source>
        <dbReference type="Proteomes" id="UP000443070"/>
    </source>
</evidence>
<dbReference type="InterPro" id="IPR002104">
    <property type="entry name" value="Integrase_catalytic"/>
</dbReference>
<proteinExistence type="inferred from homology"/>
<dbReference type="PROSITE" id="PS51900">
    <property type="entry name" value="CB"/>
    <property type="match status" value="1"/>
</dbReference>
<evidence type="ECO:0000256" key="2">
    <source>
        <dbReference type="ARBA" id="ARBA00022908"/>
    </source>
</evidence>
<dbReference type="InterPro" id="IPR050090">
    <property type="entry name" value="Tyrosine_recombinase_XerCD"/>
</dbReference>
<evidence type="ECO:0000256" key="1">
    <source>
        <dbReference type="ARBA" id="ARBA00008857"/>
    </source>
</evidence>
<dbReference type="Gene3D" id="1.10.150.130">
    <property type="match status" value="1"/>
</dbReference>
<dbReference type="InterPro" id="IPR044068">
    <property type="entry name" value="CB"/>
</dbReference>
<dbReference type="Pfam" id="PF00589">
    <property type="entry name" value="Phage_integrase"/>
    <property type="match status" value="1"/>
</dbReference>
<dbReference type="Pfam" id="PF14657">
    <property type="entry name" value="Arm-DNA-bind_4"/>
    <property type="match status" value="1"/>
</dbReference>
<comment type="caution">
    <text evidence="8">The sequence shown here is derived from an EMBL/GenBank/DDBJ whole genome shotgun (WGS) entry which is preliminary data.</text>
</comment>
<evidence type="ECO:0000259" key="6">
    <source>
        <dbReference type="PROSITE" id="PS51898"/>
    </source>
</evidence>
<dbReference type="GO" id="GO:0006310">
    <property type="term" value="P:DNA recombination"/>
    <property type="evidence" value="ECO:0007669"/>
    <property type="project" value="UniProtKB-KW"/>
</dbReference>
<protein>
    <submittedName>
        <fullName evidence="8">Tyrosine-type recombinase/integrase</fullName>
    </submittedName>
</protein>
<dbReference type="CDD" id="cd01189">
    <property type="entry name" value="INT_ICEBs1_C_like"/>
    <property type="match status" value="1"/>
</dbReference>
<reference evidence="10 11" key="1">
    <citation type="journal article" date="2019" name="Nat. Med.">
        <title>A library of human gut bacterial isolates paired with longitudinal multiomics data enables mechanistic microbiome research.</title>
        <authorList>
            <person name="Poyet M."/>
            <person name="Groussin M."/>
            <person name="Gibbons S.M."/>
            <person name="Avila-Pacheco J."/>
            <person name="Jiang X."/>
            <person name="Kearney S.M."/>
            <person name="Perrotta A.R."/>
            <person name="Berdy B."/>
            <person name="Zhao S."/>
            <person name="Lieberman T.D."/>
            <person name="Swanson P.K."/>
            <person name="Smith M."/>
            <person name="Roesemann S."/>
            <person name="Alexander J.E."/>
            <person name="Rich S.A."/>
            <person name="Livny J."/>
            <person name="Vlamakis H."/>
            <person name="Clish C."/>
            <person name="Bullock K."/>
            <person name="Deik A."/>
            <person name="Scott J."/>
            <person name="Pierce K.A."/>
            <person name="Xavier R.J."/>
            <person name="Alm E.J."/>
        </authorList>
    </citation>
    <scope>NUCLEOTIDE SEQUENCE [LARGE SCALE GENOMIC DNA]</scope>
    <source>
        <strain evidence="8 11">BIOML-A13</strain>
        <strain evidence="9 10">BIOML-A3</strain>
    </source>
</reference>
<accession>A0A7X2XH77</accession>
<evidence type="ECO:0000313" key="8">
    <source>
        <dbReference type="EMBL" id="MTT76633.1"/>
    </source>
</evidence>
<dbReference type="EMBL" id="WNBW01000011">
    <property type="protein sequence ID" value="MTU04764.1"/>
    <property type="molecule type" value="Genomic_DNA"/>
</dbReference>
<feature type="domain" description="Core-binding (CB)" evidence="7">
    <location>
        <begin position="67"/>
        <end position="144"/>
    </location>
</feature>
<gene>
    <name evidence="8" type="ORF">GMD11_10200</name>
    <name evidence="9" type="ORF">GMD18_10190</name>
</gene>
<dbReference type="PANTHER" id="PTHR30349:SF41">
    <property type="entry name" value="INTEGRASE_RECOMBINASE PROTEIN MJ0367-RELATED"/>
    <property type="match status" value="1"/>
</dbReference>
<dbReference type="SUPFAM" id="SSF56349">
    <property type="entry name" value="DNA breaking-rejoining enzymes"/>
    <property type="match status" value="1"/>
</dbReference>
<sequence length="355" mass="40682">MEYNFTYREKDKGFQVILSYKDNVGRWKQKSKQGFKTKREAKNAGDKLLEEVKANAPVYIDNSIDSITFGEFTEMYLNNIKRNIAYNTLRNYRQAIKAFSDLETLKLINITHNDIVVIFNSLNYKASTANMYLAKIKNIFKKAVSPYKLLIEDPSVEITPRKINGPQKINALTRERLNFILERVKTRNNNVYIICCIAAFSGLRLGEIMGLKWSDINFVNGTITVERQLTRDANNSILIKPLKTNNSYRTVPAPIILLEILKNYRQASALHISGLIFWNINYLTPVNILRGLNENVNIHLFRHTYATTLLANGVDIKTVAALIGDTVATVSKTYIHYNDDMRKNASRAISQIFLQ</sequence>
<feature type="domain" description="Tyr recombinase" evidence="6">
    <location>
        <begin position="167"/>
        <end position="347"/>
    </location>
</feature>
<dbReference type="EMBL" id="WNBM01000010">
    <property type="protein sequence ID" value="MTT76633.1"/>
    <property type="molecule type" value="Genomic_DNA"/>
</dbReference>
<evidence type="ECO:0000313" key="9">
    <source>
        <dbReference type="EMBL" id="MTU04764.1"/>
    </source>
</evidence>
<dbReference type="Proteomes" id="UP000443070">
    <property type="component" value="Unassembled WGS sequence"/>
</dbReference>
<keyword evidence="4" id="KW-0233">DNA recombination</keyword>
<dbReference type="OrthoDB" id="9785687at2"/>
<comment type="similarity">
    <text evidence="1">Belongs to the 'phage' integrase family.</text>
</comment>
<dbReference type="GO" id="GO:0003677">
    <property type="term" value="F:DNA binding"/>
    <property type="evidence" value="ECO:0007669"/>
    <property type="project" value="UniProtKB-UniRule"/>
</dbReference>
<evidence type="ECO:0000256" key="3">
    <source>
        <dbReference type="ARBA" id="ARBA00023125"/>
    </source>
</evidence>
<keyword evidence="10" id="KW-1185">Reference proteome</keyword>
<dbReference type="InterPro" id="IPR028259">
    <property type="entry name" value="AP2-like_int_N"/>
</dbReference>
<evidence type="ECO:0000256" key="5">
    <source>
        <dbReference type="PROSITE-ProRule" id="PRU01248"/>
    </source>
</evidence>
<dbReference type="InterPro" id="IPR004107">
    <property type="entry name" value="Integrase_SAM-like_N"/>
</dbReference>
<evidence type="ECO:0000256" key="4">
    <source>
        <dbReference type="ARBA" id="ARBA00023172"/>
    </source>
</evidence>